<name>A0A1G2HUZ6_9BACT</name>
<dbReference type="EMBL" id="MHOQ01000029">
    <property type="protein sequence ID" value="OGZ66285.1"/>
    <property type="molecule type" value="Genomic_DNA"/>
</dbReference>
<sequence length="400" mass="46232">MKQETSSLECPFCGAKPVNREEFARRTGMEIEKTFRWNGEARIVLRLGEMAIEAQKRTGQDLIDKQRLLDLFKEEQERIDERQKEIEENRKNIAKEQKEVFDEITKQRKELEARQKQLEEKETKQMTTLMAEKEKLHALKEEVLKAEQVKMPEELVKQVKELQNIAAASNMEVKDLLGKLIHNVKSSGTLQEALLLRRLKELNTGDKIEHLGGPDQEDVLATIVDSGKTLGRIRLDSKKVEKWDSSFVGKMAKYLKDNGIEFGIISTTTMPKNAAGNYFHWEENVLIVNERVVEGAYLICRYLIRKEGQYANENEKRLNLMKESEKRFEAVKKVLENSNIRKYLTAISQEVVKGNKKLEDFDKYTQKTLKGLREVNAKIVKQVDTALDSDMELQKVLSGT</sequence>
<dbReference type="Proteomes" id="UP000179183">
    <property type="component" value="Unassembled WGS sequence"/>
</dbReference>
<gene>
    <name evidence="2" type="ORF">A3D34_01395</name>
</gene>
<evidence type="ECO:0000256" key="1">
    <source>
        <dbReference type="SAM" id="Coils"/>
    </source>
</evidence>
<dbReference type="Pfam" id="PF09903">
    <property type="entry name" value="DUF2130"/>
    <property type="match status" value="1"/>
</dbReference>
<evidence type="ECO:0008006" key="4">
    <source>
        <dbReference type="Google" id="ProtNLM"/>
    </source>
</evidence>
<comment type="caution">
    <text evidence="2">The sequence shown here is derived from an EMBL/GenBank/DDBJ whole genome shotgun (WGS) entry which is preliminary data.</text>
</comment>
<organism evidence="2 3">
    <name type="scientific">Candidatus Staskawiczbacteria bacterium RIFCSPHIGHO2_02_FULL_33_16</name>
    <dbReference type="NCBI Taxonomy" id="1802204"/>
    <lineage>
        <taxon>Bacteria</taxon>
        <taxon>Candidatus Staskawicziibacteriota</taxon>
    </lineage>
</organism>
<dbReference type="InterPro" id="IPR019219">
    <property type="entry name" value="DUF2130"/>
</dbReference>
<evidence type="ECO:0000313" key="3">
    <source>
        <dbReference type="Proteomes" id="UP000179183"/>
    </source>
</evidence>
<keyword evidence="1" id="KW-0175">Coiled coil</keyword>
<accession>A0A1G2HUZ6</accession>
<reference evidence="2 3" key="1">
    <citation type="journal article" date="2016" name="Nat. Commun.">
        <title>Thousands of microbial genomes shed light on interconnected biogeochemical processes in an aquifer system.</title>
        <authorList>
            <person name="Anantharaman K."/>
            <person name="Brown C.T."/>
            <person name="Hug L.A."/>
            <person name="Sharon I."/>
            <person name="Castelle C.J."/>
            <person name="Probst A.J."/>
            <person name="Thomas B.C."/>
            <person name="Singh A."/>
            <person name="Wilkins M.J."/>
            <person name="Karaoz U."/>
            <person name="Brodie E.L."/>
            <person name="Williams K.H."/>
            <person name="Hubbard S.S."/>
            <person name="Banfield J.F."/>
        </authorList>
    </citation>
    <scope>NUCLEOTIDE SEQUENCE [LARGE SCALE GENOMIC DNA]</scope>
</reference>
<dbReference type="AlphaFoldDB" id="A0A1G2HUZ6"/>
<protein>
    <recommendedName>
        <fullName evidence="4">DUF2130 domain-containing protein</fullName>
    </recommendedName>
</protein>
<proteinExistence type="predicted"/>
<feature type="coiled-coil region" evidence="1">
    <location>
        <begin position="65"/>
        <end position="149"/>
    </location>
</feature>
<evidence type="ECO:0000313" key="2">
    <source>
        <dbReference type="EMBL" id="OGZ66285.1"/>
    </source>
</evidence>